<evidence type="ECO:0000313" key="2">
    <source>
        <dbReference type="Proteomes" id="UP001364211"/>
    </source>
</evidence>
<organism evidence="1 2">
    <name type="scientific">Pseudonocardia spirodelae</name>
    <dbReference type="NCBI Taxonomy" id="3133431"/>
    <lineage>
        <taxon>Bacteria</taxon>
        <taxon>Bacillati</taxon>
        <taxon>Actinomycetota</taxon>
        <taxon>Actinomycetes</taxon>
        <taxon>Pseudonocardiales</taxon>
        <taxon>Pseudonocardiaceae</taxon>
        <taxon>Pseudonocardia</taxon>
    </lineage>
</organism>
<evidence type="ECO:0000313" key="1">
    <source>
        <dbReference type="EMBL" id="MEJ8277365.1"/>
    </source>
</evidence>
<accession>A0ABU8T085</accession>
<dbReference type="EMBL" id="JBBJUP010000001">
    <property type="protein sequence ID" value="MEJ8277365.1"/>
    <property type="molecule type" value="Genomic_DNA"/>
</dbReference>
<dbReference type="RefSeq" id="WP_340285394.1">
    <property type="nucleotide sequence ID" value="NZ_JBBJUP010000001.1"/>
</dbReference>
<name>A0ABU8T085_9PSEU</name>
<comment type="caution">
    <text evidence="1">The sequence shown here is derived from an EMBL/GenBank/DDBJ whole genome shotgun (WGS) entry which is preliminary data.</text>
</comment>
<gene>
    <name evidence="1" type="ORF">WJX68_00330</name>
</gene>
<proteinExistence type="predicted"/>
<dbReference type="Proteomes" id="UP001364211">
    <property type="component" value="Unassembled WGS sequence"/>
</dbReference>
<keyword evidence="2" id="KW-1185">Reference proteome</keyword>
<reference evidence="1 2" key="1">
    <citation type="submission" date="2024-03" db="EMBL/GenBank/DDBJ databases">
        <title>Draft genome sequence of Pseudonocardia sp. DW16-2.</title>
        <authorList>
            <person name="Duangmal K."/>
        </authorList>
    </citation>
    <scope>NUCLEOTIDE SEQUENCE [LARGE SCALE GENOMIC DNA]</scope>
    <source>
        <strain evidence="1 2">DW16-2</strain>
    </source>
</reference>
<protein>
    <submittedName>
        <fullName evidence="1">Uncharacterized protein</fullName>
    </submittedName>
</protein>
<sequence>MTGRAAPGRSLARVLVWAAVLLLLLVVSAGAQALAVVAAAVVLVPGSAVVPGAGPVAS</sequence>